<organism evidence="2">
    <name type="scientific">Anthurium amnicola</name>
    <dbReference type="NCBI Taxonomy" id="1678845"/>
    <lineage>
        <taxon>Eukaryota</taxon>
        <taxon>Viridiplantae</taxon>
        <taxon>Streptophyta</taxon>
        <taxon>Embryophyta</taxon>
        <taxon>Tracheophyta</taxon>
        <taxon>Spermatophyta</taxon>
        <taxon>Magnoliopsida</taxon>
        <taxon>Liliopsida</taxon>
        <taxon>Araceae</taxon>
        <taxon>Pothoideae</taxon>
        <taxon>Potheae</taxon>
        <taxon>Anthurium</taxon>
    </lineage>
</organism>
<evidence type="ECO:0000256" key="1">
    <source>
        <dbReference type="SAM" id="MobiDB-lite"/>
    </source>
</evidence>
<accession>A0A1D1XRR9</accession>
<feature type="non-terminal residue" evidence="2">
    <location>
        <position position="1"/>
    </location>
</feature>
<sequence>FGQFMQAQPNNFSSSVNTGGNTNPTGLHANVFGANNNLQRQQSLPVGMNLNNQSNYVNSQSLFTPNSSAFGFGQQPQQQSNNTVGMVGFAQQQPQQQQTASIGMGGFQSIQQQQSQQQQSQQQQSPQQQLQQQQLQQQQLQQQQLQQLQQQQQQQQHHHHHQSLASDFHLLHLVESLAGAVESGTRDQHLDSLVNELTTRFNNCQQLLNSISGSINAKAVTVEGQKRKLEEAGQLLNQRRDLITKYKRCVEELVNPDSQR</sequence>
<feature type="compositionally biased region" description="Polar residues" evidence="1">
    <location>
        <begin position="1"/>
        <end position="25"/>
    </location>
</feature>
<feature type="region of interest" description="Disordered" evidence="1">
    <location>
        <begin position="90"/>
        <end position="119"/>
    </location>
</feature>
<evidence type="ECO:0000313" key="2">
    <source>
        <dbReference type="EMBL" id="JAT45096.1"/>
    </source>
</evidence>
<dbReference type="EMBL" id="GDJX01022840">
    <property type="protein sequence ID" value="JAT45096.1"/>
    <property type="molecule type" value="Transcribed_RNA"/>
</dbReference>
<dbReference type="InterPro" id="IPR038790">
    <property type="entry name" value="Med9_plant"/>
</dbReference>
<name>A0A1D1XRR9_9ARAE</name>
<feature type="compositionally biased region" description="Low complexity" evidence="1">
    <location>
        <begin position="108"/>
        <end position="119"/>
    </location>
</feature>
<dbReference type="PANTHER" id="PTHR37188:SF1">
    <property type="entry name" value="MEDIATOR OF RNA POLYMERASE II TRANSCRIPTION SUBUNIT-RELATED"/>
    <property type="match status" value="1"/>
</dbReference>
<gene>
    <name evidence="2" type="ORF">g.10275</name>
</gene>
<feature type="region of interest" description="Disordered" evidence="1">
    <location>
        <begin position="1"/>
        <end position="29"/>
    </location>
</feature>
<protein>
    <submittedName>
        <fullName evidence="2">Uncharacterized protein</fullName>
    </submittedName>
</protein>
<dbReference type="PANTHER" id="PTHR37188">
    <property type="entry name" value="MEDIATOR OF RNA POLYMERASE II TRANSCRIPTION SUBUNIT-RELATED"/>
    <property type="match status" value="1"/>
</dbReference>
<proteinExistence type="predicted"/>
<dbReference type="GO" id="GO:0016592">
    <property type="term" value="C:mediator complex"/>
    <property type="evidence" value="ECO:0007669"/>
    <property type="project" value="InterPro"/>
</dbReference>
<dbReference type="AlphaFoldDB" id="A0A1D1XRR9"/>
<reference evidence="2" key="1">
    <citation type="submission" date="2015-07" db="EMBL/GenBank/DDBJ databases">
        <title>Transcriptome Assembly of Anthurium amnicola.</title>
        <authorList>
            <person name="Suzuki J."/>
        </authorList>
    </citation>
    <scope>NUCLEOTIDE SEQUENCE</scope>
</reference>